<evidence type="ECO:0000313" key="3">
    <source>
        <dbReference type="RefSeq" id="XP_056697817.1"/>
    </source>
</evidence>
<dbReference type="PROSITE" id="PS50994">
    <property type="entry name" value="INTEGRASE"/>
    <property type="match status" value="1"/>
</dbReference>
<dbReference type="InterPro" id="IPR012337">
    <property type="entry name" value="RNaseH-like_sf"/>
</dbReference>
<gene>
    <name evidence="3" type="primary">LOC130471606</name>
</gene>
<dbReference type="Gene3D" id="3.30.420.10">
    <property type="entry name" value="Ribonuclease H-like superfamily/Ribonuclease H"/>
    <property type="match status" value="2"/>
</dbReference>
<dbReference type="RefSeq" id="XP_056697817.1">
    <property type="nucleotide sequence ID" value="XM_056841839.1"/>
</dbReference>
<dbReference type="PANTHER" id="PTHR48475:SF2">
    <property type="entry name" value="RIBONUCLEASE H"/>
    <property type="match status" value="1"/>
</dbReference>
<organism evidence="2 3">
    <name type="scientific">Spinacia oleracea</name>
    <name type="common">Spinach</name>
    <dbReference type="NCBI Taxonomy" id="3562"/>
    <lineage>
        <taxon>Eukaryota</taxon>
        <taxon>Viridiplantae</taxon>
        <taxon>Streptophyta</taxon>
        <taxon>Embryophyta</taxon>
        <taxon>Tracheophyta</taxon>
        <taxon>Spermatophyta</taxon>
        <taxon>Magnoliopsida</taxon>
        <taxon>eudicotyledons</taxon>
        <taxon>Gunneridae</taxon>
        <taxon>Pentapetalae</taxon>
        <taxon>Caryophyllales</taxon>
        <taxon>Chenopodiaceae</taxon>
        <taxon>Chenopodioideae</taxon>
        <taxon>Anserineae</taxon>
        <taxon>Spinacia</taxon>
    </lineage>
</organism>
<dbReference type="GeneID" id="130471606"/>
<feature type="domain" description="Integrase catalytic" evidence="1">
    <location>
        <begin position="232"/>
        <end position="366"/>
    </location>
</feature>
<accession>A0ABM3RQC9</accession>
<dbReference type="SUPFAM" id="SSF53098">
    <property type="entry name" value="Ribonuclease H-like"/>
    <property type="match status" value="1"/>
</dbReference>
<dbReference type="Proteomes" id="UP000813463">
    <property type="component" value="Chromosome 4"/>
</dbReference>
<reference evidence="3" key="2">
    <citation type="submission" date="2025-08" db="UniProtKB">
        <authorList>
            <consortium name="RefSeq"/>
        </authorList>
    </citation>
    <scope>IDENTIFICATION</scope>
    <source>
        <tissue evidence="3">Leaf</tissue>
    </source>
</reference>
<proteinExistence type="predicted"/>
<dbReference type="Pfam" id="PF00665">
    <property type="entry name" value="rve"/>
    <property type="match status" value="1"/>
</dbReference>
<keyword evidence="2" id="KW-1185">Reference proteome</keyword>
<dbReference type="InterPro" id="IPR036397">
    <property type="entry name" value="RNaseH_sf"/>
</dbReference>
<dbReference type="InterPro" id="IPR001584">
    <property type="entry name" value="Integrase_cat-core"/>
</dbReference>
<dbReference type="Pfam" id="PF13456">
    <property type="entry name" value="RVT_3"/>
    <property type="match status" value="1"/>
</dbReference>
<dbReference type="PANTHER" id="PTHR48475">
    <property type="entry name" value="RIBONUCLEASE H"/>
    <property type="match status" value="1"/>
</dbReference>
<dbReference type="InterPro" id="IPR041588">
    <property type="entry name" value="Integrase_H2C2"/>
</dbReference>
<reference evidence="2" key="1">
    <citation type="journal article" date="2021" name="Nat. Commun.">
        <title>Genomic analyses provide insights into spinach domestication and the genetic basis of agronomic traits.</title>
        <authorList>
            <person name="Cai X."/>
            <person name="Sun X."/>
            <person name="Xu C."/>
            <person name="Sun H."/>
            <person name="Wang X."/>
            <person name="Ge C."/>
            <person name="Zhang Z."/>
            <person name="Wang Q."/>
            <person name="Fei Z."/>
            <person name="Jiao C."/>
            <person name="Wang Q."/>
        </authorList>
    </citation>
    <scope>NUCLEOTIDE SEQUENCE [LARGE SCALE GENOMIC DNA]</scope>
    <source>
        <strain evidence="2">cv. Varoflay</strain>
    </source>
</reference>
<evidence type="ECO:0000313" key="2">
    <source>
        <dbReference type="Proteomes" id="UP000813463"/>
    </source>
</evidence>
<dbReference type="InterPro" id="IPR002156">
    <property type="entry name" value="RNaseH_domain"/>
</dbReference>
<protein>
    <recommendedName>
        <fullName evidence="1">Integrase catalytic domain-containing protein</fullName>
    </recommendedName>
</protein>
<name>A0ABM3RQC9_SPIOL</name>
<sequence>MCKAAGAQEILAFSDSQLIVSQVNGDYEERDPNMIKYMQAVHQEIEHLKIFEAKQIPRTENNQADALSKLASSASCDTPRHVFLEVKDKRSIEQELCTPMVDILDRSSTWMDPIIAYKVDGSLPDDSSLAAKIQKKSSWFEWWNGVLYKKSFSRPLLRCVTPEKGKEILDDLHQGLCSSHIGGRALAEKALRTGYYWPTLREDALAMVQKCDKCQQFGHLIHRPAHPLTPIMSPIPFAKWGMDRLGPYTAAPGGRRYVIVAVDYFTKWVEVEALKNIRTGDARAFIWKNIMTRFGIRQAIVFDNGPQFETPKLKEWLADHDIHNCFASVGRPQANGQVEAFNKIISEGIKKKLDEAKRLMVHPHHG</sequence>
<dbReference type="Pfam" id="PF17921">
    <property type="entry name" value="Integrase_H2C2"/>
    <property type="match status" value="1"/>
</dbReference>
<evidence type="ECO:0000259" key="1">
    <source>
        <dbReference type="PROSITE" id="PS50994"/>
    </source>
</evidence>
<dbReference type="Gene3D" id="1.10.340.70">
    <property type="match status" value="1"/>
</dbReference>